<dbReference type="Proteomes" id="UP001199816">
    <property type="component" value="Unassembled WGS sequence"/>
</dbReference>
<dbReference type="EMBL" id="JAJNEC010000003">
    <property type="protein sequence ID" value="MCD2421558.1"/>
    <property type="molecule type" value="Genomic_DNA"/>
</dbReference>
<evidence type="ECO:0000313" key="2">
    <source>
        <dbReference type="EMBL" id="MCD2421558.1"/>
    </source>
</evidence>
<feature type="domain" description="DUF2383" evidence="1">
    <location>
        <begin position="11"/>
        <end position="116"/>
    </location>
</feature>
<dbReference type="InterPro" id="IPR012347">
    <property type="entry name" value="Ferritin-like"/>
</dbReference>
<sequence>MHNTRNKIREMEALNDLIQIHADKIEMYEKCKQYCAGCYLAELVEDMVQQGHYFIRLMNAYLRKTNAGEPDSVNRGIYRTWLELRALYALHLTTGLLAAFEFNEDATIRAYEIVLAELVPHHELKQILQHQKQILINNQRHIRCIQDPPEQCPYP</sequence>
<gene>
    <name evidence="2" type="ORF">LQ567_02215</name>
</gene>
<proteinExistence type="predicted"/>
<protein>
    <submittedName>
        <fullName evidence="2">PA2169 family four-helix-bundle protein</fullName>
    </submittedName>
</protein>
<name>A0ABS8PKD3_9BACT</name>
<organism evidence="2 3">
    <name type="scientific">Niabella pedocola</name>
    <dbReference type="NCBI Taxonomy" id="1752077"/>
    <lineage>
        <taxon>Bacteria</taxon>
        <taxon>Pseudomonadati</taxon>
        <taxon>Bacteroidota</taxon>
        <taxon>Chitinophagia</taxon>
        <taxon>Chitinophagales</taxon>
        <taxon>Chitinophagaceae</taxon>
        <taxon>Niabella</taxon>
    </lineage>
</organism>
<evidence type="ECO:0000259" key="1">
    <source>
        <dbReference type="Pfam" id="PF09537"/>
    </source>
</evidence>
<dbReference type="InterPro" id="IPR019052">
    <property type="entry name" value="DUF2383"/>
</dbReference>
<comment type="caution">
    <text evidence="2">The sequence shown here is derived from an EMBL/GenBank/DDBJ whole genome shotgun (WGS) entry which is preliminary data.</text>
</comment>
<reference evidence="2 3" key="1">
    <citation type="submission" date="2021-11" db="EMBL/GenBank/DDBJ databases">
        <title>Genomic of Niabella pedocola.</title>
        <authorList>
            <person name="Wu T."/>
        </authorList>
    </citation>
    <scope>NUCLEOTIDE SEQUENCE [LARGE SCALE GENOMIC DNA]</scope>
    <source>
        <strain evidence="2 3">JCM 31011</strain>
    </source>
</reference>
<dbReference type="RefSeq" id="WP_231002463.1">
    <property type="nucleotide sequence ID" value="NZ_JAJNEC010000003.1"/>
</dbReference>
<dbReference type="Gene3D" id="1.20.1260.10">
    <property type="match status" value="1"/>
</dbReference>
<accession>A0ABS8PKD3</accession>
<evidence type="ECO:0000313" key="3">
    <source>
        <dbReference type="Proteomes" id="UP001199816"/>
    </source>
</evidence>
<dbReference type="Pfam" id="PF09537">
    <property type="entry name" value="DUF2383"/>
    <property type="match status" value="1"/>
</dbReference>
<keyword evidence="3" id="KW-1185">Reference proteome</keyword>